<comment type="caution">
    <text evidence="3">The sequence shown here is derived from an EMBL/GenBank/DDBJ whole genome shotgun (WGS) entry which is preliminary data.</text>
</comment>
<evidence type="ECO:0000313" key="3">
    <source>
        <dbReference type="EMBL" id="MFC4427004.1"/>
    </source>
</evidence>
<dbReference type="EC" id="2.7.7.65" evidence="3"/>
<keyword evidence="4" id="KW-1185">Reference proteome</keyword>
<dbReference type="InterPro" id="IPR029787">
    <property type="entry name" value="Nucleotide_cyclase"/>
</dbReference>
<dbReference type="Gene3D" id="3.30.70.270">
    <property type="match status" value="1"/>
</dbReference>
<sequence>MVFLKPLMLPLTWSPTDLSSQVHTDLLLRVTTAPTLAALGQTLIEGIPGLVGLTLWDADDLAVTSAGIPMEASAAPVMPLLEGSDYGISTAPDLQLPPELLAVIDLRLRYFAAQQQIDTLSAQLSSLTAAAHTDALTGLPNRHAFERDLNELAASNDPFAVVFLDLDGFKGINDQHGHALGDSLLKGYGLWLVRVTGPWGRVYRMGGDEYLLLVTHFPGSAEDLQRWAQERLPVPFVDGVSASLGIAWRHEREAISDVLRLADQRMYQAKGDRPRTARQMDRRLTHSAGTTQGTEN</sequence>
<dbReference type="PANTHER" id="PTHR44757">
    <property type="entry name" value="DIGUANYLATE CYCLASE DGCP"/>
    <property type="match status" value="1"/>
</dbReference>
<dbReference type="Proteomes" id="UP001595998">
    <property type="component" value="Unassembled WGS sequence"/>
</dbReference>
<organism evidence="3 4">
    <name type="scientific">Deinococcus navajonensis</name>
    <dbReference type="NCBI Taxonomy" id="309884"/>
    <lineage>
        <taxon>Bacteria</taxon>
        <taxon>Thermotogati</taxon>
        <taxon>Deinococcota</taxon>
        <taxon>Deinococci</taxon>
        <taxon>Deinococcales</taxon>
        <taxon>Deinococcaceae</taxon>
        <taxon>Deinococcus</taxon>
    </lineage>
</organism>
<dbReference type="CDD" id="cd01949">
    <property type="entry name" value="GGDEF"/>
    <property type="match status" value="1"/>
</dbReference>
<dbReference type="PANTHER" id="PTHR44757:SF2">
    <property type="entry name" value="BIOFILM ARCHITECTURE MAINTENANCE PROTEIN MBAA"/>
    <property type="match status" value="1"/>
</dbReference>
<feature type="region of interest" description="Disordered" evidence="1">
    <location>
        <begin position="270"/>
        <end position="296"/>
    </location>
</feature>
<dbReference type="Pfam" id="PF00990">
    <property type="entry name" value="GGDEF"/>
    <property type="match status" value="1"/>
</dbReference>
<evidence type="ECO:0000256" key="1">
    <source>
        <dbReference type="SAM" id="MobiDB-lite"/>
    </source>
</evidence>
<dbReference type="RefSeq" id="WP_380040065.1">
    <property type="nucleotide sequence ID" value="NZ_JBHSEH010000016.1"/>
</dbReference>
<accession>A0ABV8XQ46</accession>
<keyword evidence="3" id="KW-0808">Transferase</keyword>
<reference evidence="4" key="1">
    <citation type="journal article" date="2019" name="Int. J. Syst. Evol. Microbiol.">
        <title>The Global Catalogue of Microorganisms (GCM) 10K type strain sequencing project: providing services to taxonomists for standard genome sequencing and annotation.</title>
        <authorList>
            <consortium name="The Broad Institute Genomics Platform"/>
            <consortium name="The Broad Institute Genome Sequencing Center for Infectious Disease"/>
            <person name="Wu L."/>
            <person name="Ma J."/>
        </authorList>
    </citation>
    <scope>NUCLEOTIDE SEQUENCE [LARGE SCALE GENOMIC DNA]</scope>
    <source>
        <strain evidence="4">CCUG 56029</strain>
    </source>
</reference>
<evidence type="ECO:0000259" key="2">
    <source>
        <dbReference type="PROSITE" id="PS50887"/>
    </source>
</evidence>
<feature type="compositionally biased region" description="Polar residues" evidence="1">
    <location>
        <begin position="287"/>
        <end position="296"/>
    </location>
</feature>
<dbReference type="InterPro" id="IPR043128">
    <property type="entry name" value="Rev_trsase/Diguanyl_cyclase"/>
</dbReference>
<dbReference type="EMBL" id="JBHSEH010000016">
    <property type="protein sequence ID" value="MFC4427004.1"/>
    <property type="molecule type" value="Genomic_DNA"/>
</dbReference>
<dbReference type="InterPro" id="IPR052155">
    <property type="entry name" value="Biofilm_reg_signaling"/>
</dbReference>
<name>A0ABV8XQ46_9DEIO</name>
<dbReference type="PROSITE" id="PS50887">
    <property type="entry name" value="GGDEF"/>
    <property type="match status" value="1"/>
</dbReference>
<dbReference type="InterPro" id="IPR000160">
    <property type="entry name" value="GGDEF_dom"/>
</dbReference>
<dbReference type="SMART" id="SM00267">
    <property type="entry name" value="GGDEF"/>
    <property type="match status" value="1"/>
</dbReference>
<dbReference type="NCBIfam" id="TIGR00254">
    <property type="entry name" value="GGDEF"/>
    <property type="match status" value="1"/>
</dbReference>
<feature type="domain" description="GGDEF" evidence="2">
    <location>
        <begin position="157"/>
        <end position="283"/>
    </location>
</feature>
<dbReference type="SUPFAM" id="SSF55073">
    <property type="entry name" value="Nucleotide cyclase"/>
    <property type="match status" value="1"/>
</dbReference>
<feature type="compositionally biased region" description="Basic and acidic residues" evidence="1">
    <location>
        <begin position="270"/>
        <end position="284"/>
    </location>
</feature>
<gene>
    <name evidence="3" type="ORF">ACFOZ9_12370</name>
</gene>
<keyword evidence="3" id="KW-0548">Nucleotidyltransferase</keyword>
<proteinExistence type="predicted"/>
<dbReference type="GO" id="GO:0052621">
    <property type="term" value="F:diguanylate cyclase activity"/>
    <property type="evidence" value="ECO:0007669"/>
    <property type="project" value="UniProtKB-EC"/>
</dbReference>
<protein>
    <submittedName>
        <fullName evidence="3">GGDEF domain-containing protein</fullName>
        <ecNumber evidence="3">2.7.7.65</ecNumber>
    </submittedName>
</protein>
<evidence type="ECO:0000313" key="4">
    <source>
        <dbReference type="Proteomes" id="UP001595998"/>
    </source>
</evidence>